<dbReference type="EMBL" id="MU858107">
    <property type="protein sequence ID" value="KAK4213567.1"/>
    <property type="molecule type" value="Genomic_DNA"/>
</dbReference>
<comment type="caution">
    <text evidence="4">The sequence shown here is derived from an EMBL/GenBank/DDBJ whole genome shotgun (WGS) entry which is preliminary data.</text>
</comment>
<dbReference type="Gene3D" id="1.20.58.340">
    <property type="entry name" value="Magnesium transport protein CorA, transmembrane region"/>
    <property type="match status" value="1"/>
</dbReference>
<dbReference type="InterPro" id="IPR058257">
    <property type="entry name" value="CorA-like_dom"/>
</dbReference>
<keyword evidence="2" id="KW-0812">Transmembrane</keyword>
<feature type="domain" description="CorA-like transporter" evidence="3">
    <location>
        <begin position="12"/>
        <end position="268"/>
    </location>
</feature>
<gene>
    <name evidence="4" type="ORF">QBC37DRAFT_422882</name>
</gene>
<feature type="region of interest" description="Disordered" evidence="1">
    <location>
        <begin position="280"/>
        <end position="301"/>
    </location>
</feature>
<evidence type="ECO:0000313" key="4">
    <source>
        <dbReference type="EMBL" id="KAK4213567.1"/>
    </source>
</evidence>
<accession>A0AAN6YCL0</accession>
<keyword evidence="5" id="KW-1185">Reference proteome</keyword>
<dbReference type="AlphaFoldDB" id="A0AAN6YCL0"/>
<evidence type="ECO:0000256" key="1">
    <source>
        <dbReference type="SAM" id="MobiDB-lite"/>
    </source>
</evidence>
<feature type="transmembrane region" description="Helical" evidence="2">
    <location>
        <begin position="425"/>
        <end position="443"/>
    </location>
</feature>
<evidence type="ECO:0000313" key="5">
    <source>
        <dbReference type="Proteomes" id="UP001301769"/>
    </source>
</evidence>
<dbReference type="Proteomes" id="UP001301769">
    <property type="component" value="Unassembled WGS sequence"/>
</dbReference>
<evidence type="ECO:0000256" key="2">
    <source>
        <dbReference type="SAM" id="Phobius"/>
    </source>
</evidence>
<evidence type="ECO:0000259" key="3">
    <source>
        <dbReference type="Pfam" id="PF26616"/>
    </source>
</evidence>
<dbReference type="Pfam" id="PF26616">
    <property type="entry name" value="CorA-like"/>
    <property type="match status" value="1"/>
</dbReference>
<reference evidence="4" key="1">
    <citation type="journal article" date="2023" name="Mol. Phylogenet. Evol.">
        <title>Genome-scale phylogeny and comparative genomics of the fungal order Sordariales.</title>
        <authorList>
            <person name="Hensen N."/>
            <person name="Bonometti L."/>
            <person name="Westerberg I."/>
            <person name="Brannstrom I.O."/>
            <person name="Guillou S."/>
            <person name="Cros-Aarteil S."/>
            <person name="Calhoun S."/>
            <person name="Haridas S."/>
            <person name="Kuo A."/>
            <person name="Mondo S."/>
            <person name="Pangilinan J."/>
            <person name="Riley R."/>
            <person name="LaButti K."/>
            <person name="Andreopoulos B."/>
            <person name="Lipzen A."/>
            <person name="Chen C."/>
            <person name="Yan M."/>
            <person name="Daum C."/>
            <person name="Ng V."/>
            <person name="Clum A."/>
            <person name="Steindorff A."/>
            <person name="Ohm R.A."/>
            <person name="Martin F."/>
            <person name="Silar P."/>
            <person name="Natvig D.O."/>
            <person name="Lalanne C."/>
            <person name="Gautier V."/>
            <person name="Ament-Velasquez S.L."/>
            <person name="Kruys A."/>
            <person name="Hutchinson M.I."/>
            <person name="Powell A.J."/>
            <person name="Barry K."/>
            <person name="Miller A.N."/>
            <person name="Grigoriev I.V."/>
            <person name="Debuchy R."/>
            <person name="Gladieux P."/>
            <person name="Hiltunen Thoren M."/>
            <person name="Johannesson H."/>
        </authorList>
    </citation>
    <scope>NUCLEOTIDE SEQUENCE</scope>
    <source>
        <strain evidence="4">PSN293</strain>
    </source>
</reference>
<proteinExistence type="predicted"/>
<feature type="transmembrane region" description="Helical" evidence="2">
    <location>
        <begin position="472"/>
        <end position="493"/>
    </location>
</feature>
<reference evidence="4" key="2">
    <citation type="submission" date="2023-05" db="EMBL/GenBank/DDBJ databases">
        <authorList>
            <consortium name="Lawrence Berkeley National Laboratory"/>
            <person name="Steindorff A."/>
            <person name="Hensen N."/>
            <person name="Bonometti L."/>
            <person name="Westerberg I."/>
            <person name="Brannstrom I.O."/>
            <person name="Guillou S."/>
            <person name="Cros-Aarteil S."/>
            <person name="Calhoun S."/>
            <person name="Haridas S."/>
            <person name="Kuo A."/>
            <person name="Mondo S."/>
            <person name="Pangilinan J."/>
            <person name="Riley R."/>
            <person name="Labutti K."/>
            <person name="Andreopoulos B."/>
            <person name="Lipzen A."/>
            <person name="Chen C."/>
            <person name="Yanf M."/>
            <person name="Daum C."/>
            <person name="Ng V."/>
            <person name="Clum A."/>
            <person name="Ohm R."/>
            <person name="Martin F."/>
            <person name="Silar P."/>
            <person name="Natvig D."/>
            <person name="Lalanne C."/>
            <person name="Gautier V."/>
            <person name="Ament-Velasquez S.L."/>
            <person name="Kruys A."/>
            <person name="Hutchinson M.I."/>
            <person name="Powell A.J."/>
            <person name="Barry K."/>
            <person name="Miller A.N."/>
            <person name="Grigoriev I.V."/>
            <person name="Debuchy R."/>
            <person name="Gladieux P."/>
            <person name="Thoren M.H."/>
            <person name="Johannesson H."/>
        </authorList>
    </citation>
    <scope>NUCLEOTIDE SEQUENCE</scope>
    <source>
        <strain evidence="4">PSN293</strain>
    </source>
</reference>
<sequence>MSSIDSTDRLKESFRNFRDYPMNLVDSKSSHTSDVELRQTLEEARNVEFSVVPRPIDFVEMWDGDQDPQEIKVTDLAKHTSSNRKDPKSRFIFIRSGSKFGCSKEQLCQILTYHQVPPSFLDLVFTFRQRVGTGSLYGQEDTLLEAQNKRLEIRSLGRSGSILQHWFSLQTVEGPESNDEKPWLIRQAAVYHSFDIVTGRAVYIIAADDETLSERVRGMLLFRTSLFTGSQADGPVPTTIATSFGATLSTHLEHFRWCEESWRDYAQHAFQYVTEIDPKPVPTTSDRGPFPLPHSRSEPRDPACEKLRHLGISIDRLEEGLLAIKQNDLVLDSIVRHYKDLLSMPEVLNAMNGESCADIARFFEQTSTIKMNLRCNQLRIETVKRITQDRRDLMKACLSFQNMETKMTRVRTSEWIPQETSQMKIITLVTLIFLPGTFVATLMSSPSSPCPPQTQPPASWSTPASQDTFDNWIFILSLPAGITAFVIGALFVLRRMGNGSKVFPWFTSGKGGNLTDSIAEGHHQRDELEKDQFELPLSTSRYMD</sequence>
<protein>
    <recommendedName>
        <fullName evidence="3">CorA-like transporter domain-containing protein</fullName>
    </recommendedName>
</protein>
<keyword evidence="2" id="KW-1133">Transmembrane helix</keyword>
<name>A0AAN6YCL0_9PEZI</name>
<organism evidence="4 5">
    <name type="scientific">Rhypophila decipiens</name>
    <dbReference type="NCBI Taxonomy" id="261697"/>
    <lineage>
        <taxon>Eukaryota</taxon>
        <taxon>Fungi</taxon>
        <taxon>Dikarya</taxon>
        <taxon>Ascomycota</taxon>
        <taxon>Pezizomycotina</taxon>
        <taxon>Sordariomycetes</taxon>
        <taxon>Sordariomycetidae</taxon>
        <taxon>Sordariales</taxon>
        <taxon>Naviculisporaceae</taxon>
        <taxon>Rhypophila</taxon>
    </lineage>
</organism>
<keyword evidence="2" id="KW-0472">Membrane</keyword>